<gene>
    <name evidence="2" type="ORF">V6N12_036393</name>
</gene>
<feature type="region of interest" description="Disordered" evidence="1">
    <location>
        <begin position="138"/>
        <end position="170"/>
    </location>
</feature>
<accession>A0ABR2EQL1</accession>
<dbReference type="Proteomes" id="UP001472677">
    <property type="component" value="Unassembled WGS sequence"/>
</dbReference>
<protein>
    <submittedName>
        <fullName evidence="2">Uncharacterized protein</fullName>
    </submittedName>
</protein>
<proteinExistence type="predicted"/>
<evidence type="ECO:0000313" key="3">
    <source>
        <dbReference type="Proteomes" id="UP001472677"/>
    </source>
</evidence>
<name>A0ABR2EQL1_9ROSI</name>
<sequence length="170" mass="18724">MHILDFTSGVKSGHRACGDLDFKEMYQRKDGMSTDTVLTTSVSNEVMSYDILIIVDHLLLVRKQHKTFFPIVIGETFSLLLSSFGSGNICEESSEPLEQHQQLDSQSLPNGIGKTLSTHVFNQALQLNHEYINKGNCSKHLQSPSEGANDAIQTSNSSLVDPLGLPQDFA</sequence>
<dbReference type="EMBL" id="JBBPBM010000011">
    <property type="protein sequence ID" value="KAK8564265.1"/>
    <property type="molecule type" value="Genomic_DNA"/>
</dbReference>
<evidence type="ECO:0000313" key="2">
    <source>
        <dbReference type="EMBL" id="KAK8564265.1"/>
    </source>
</evidence>
<organism evidence="2 3">
    <name type="scientific">Hibiscus sabdariffa</name>
    <name type="common">roselle</name>
    <dbReference type="NCBI Taxonomy" id="183260"/>
    <lineage>
        <taxon>Eukaryota</taxon>
        <taxon>Viridiplantae</taxon>
        <taxon>Streptophyta</taxon>
        <taxon>Embryophyta</taxon>
        <taxon>Tracheophyta</taxon>
        <taxon>Spermatophyta</taxon>
        <taxon>Magnoliopsida</taxon>
        <taxon>eudicotyledons</taxon>
        <taxon>Gunneridae</taxon>
        <taxon>Pentapetalae</taxon>
        <taxon>rosids</taxon>
        <taxon>malvids</taxon>
        <taxon>Malvales</taxon>
        <taxon>Malvaceae</taxon>
        <taxon>Malvoideae</taxon>
        <taxon>Hibiscus</taxon>
    </lineage>
</organism>
<keyword evidence="3" id="KW-1185">Reference proteome</keyword>
<evidence type="ECO:0000256" key="1">
    <source>
        <dbReference type="SAM" id="MobiDB-lite"/>
    </source>
</evidence>
<reference evidence="2 3" key="1">
    <citation type="journal article" date="2024" name="G3 (Bethesda)">
        <title>Genome assembly of Hibiscus sabdariffa L. provides insights into metabolisms of medicinal natural products.</title>
        <authorList>
            <person name="Kim T."/>
        </authorList>
    </citation>
    <scope>NUCLEOTIDE SEQUENCE [LARGE SCALE GENOMIC DNA]</scope>
    <source>
        <strain evidence="2">TK-2024</strain>
        <tissue evidence="2">Old leaves</tissue>
    </source>
</reference>
<comment type="caution">
    <text evidence="2">The sequence shown here is derived from an EMBL/GenBank/DDBJ whole genome shotgun (WGS) entry which is preliminary data.</text>
</comment>
<feature type="compositionally biased region" description="Polar residues" evidence="1">
    <location>
        <begin position="138"/>
        <end position="159"/>
    </location>
</feature>